<evidence type="ECO:0000256" key="1">
    <source>
        <dbReference type="SAM" id="MobiDB-lite"/>
    </source>
</evidence>
<evidence type="ECO:0000313" key="2">
    <source>
        <dbReference type="EMBL" id="CCA73236.1"/>
    </source>
</evidence>
<dbReference type="HOGENOM" id="CLU_1210241_0_0_1"/>
<gene>
    <name evidence="2" type="ORF">PIIN_07191</name>
</gene>
<feature type="compositionally biased region" description="Low complexity" evidence="1">
    <location>
        <begin position="11"/>
        <end position="21"/>
    </location>
</feature>
<feature type="compositionally biased region" description="Low complexity" evidence="1">
    <location>
        <begin position="102"/>
        <end position="116"/>
    </location>
</feature>
<feature type="region of interest" description="Disordered" evidence="1">
    <location>
        <begin position="1"/>
        <end position="184"/>
    </location>
</feature>
<sequence length="229" mass="24499">MGDTPQSIPASSSTSFDPTSSVQAVVPSHSDSAIPLQSAQTSSNTIDHSNSDPISRPSTPVTPLPSPPVDRISRHKQKRIDSYSQIQIIRQIADEHARMSSDDTTTATTRSTAPPSECGSIDSEMSPSKLKPPEPKRRRSSRSAGERDDGACLLPSPPPPLLRPKTFWRNTPRSALGSPDYSPSTHLIRRSSFVVAGLEPSEPSGDIAALCIGSRPRPSHTVVLPPEAI</sequence>
<comment type="caution">
    <text evidence="2">The sequence shown here is derived from an EMBL/GenBank/DDBJ whole genome shotgun (WGS) entry which is preliminary data.</text>
</comment>
<accession>G4TPJ7</accession>
<proteinExistence type="predicted"/>
<name>G4TPJ7_SERID</name>
<dbReference type="OrthoDB" id="3269515at2759"/>
<feature type="compositionally biased region" description="Polar residues" evidence="1">
    <location>
        <begin position="29"/>
        <end position="53"/>
    </location>
</feature>
<evidence type="ECO:0000313" key="3">
    <source>
        <dbReference type="Proteomes" id="UP000007148"/>
    </source>
</evidence>
<dbReference type="InParanoid" id="G4TPJ7"/>
<reference evidence="2 3" key="1">
    <citation type="journal article" date="2011" name="PLoS Pathog.">
        <title>Endophytic Life Strategies Decoded by Genome and Transcriptome Analyses of the Mutualistic Root Symbiont Piriformospora indica.</title>
        <authorList>
            <person name="Zuccaro A."/>
            <person name="Lahrmann U."/>
            <person name="Guldener U."/>
            <person name="Langen G."/>
            <person name="Pfiffi S."/>
            <person name="Biedenkopf D."/>
            <person name="Wong P."/>
            <person name="Samans B."/>
            <person name="Grimm C."/>
            <person name="Basiewicz M."/>
            <person name="Murat C."/>
            <person name="Martin F."/>
            <person name="Kogel K.H."/>
        </authorList>
    </citation>
    <scope>NUCLEOTIDE SEQUENCE [LARGE SCALE GENOMIC DNA]</scope>
    <source>
        <strain evidence="2 3">DSM 11827</strain>
    </source>
</reference>
<organism evidence="2 3">
    <name type="scientific">Serendipita indica (strain DSM 11827)</name>
    <name type="common">Root endophyte fungus</name>
    <name type="synonym">Piriformospora indica</name>
    <dbReference type="NCBI Taxonomy" id="1109443"/>
    <lineage>
        <taxon>Eukaryota</taxon>
        <taxon>Fungi</taxon>
        <taxon>Dikarya</taxon>
        <taxon>Basidiomycota</taxon>
        <taxon>Agaricomycotina</taxon>
        <taxon>Agaricomycetes</taxon>
        <taxon>Sebacinales</taxon>
        <taxon>Serendipitaceae</taxon>
        <taxon>Serendipita</taxon>
    </lineage>
</organism>
<feature type="compositionally biased region" description="Polar residues" evidence="1">
    <location>
        <begin position="1"/>
        <end position="10"/>
    </location>
</feature>
<keyword evidence="3" id="KW-1185">Reference proteome</keyword>
<dbReference type="AlphaFoldDB" id="G4TPJ7"/>
<protein>
    <submittedName>
        <fullName evidence="2">Uncharacterized protein</fullName>
    </submittedName>
</protein>
<dbReference type="Proteomes" id="UP000007148">
    <property type="component" value="Unassembled WGS sequence"/>
</dbReference>
<dbReference type="EMBL" id="CAFZ01000211">
    <property type="protein sequence ID" value="CCA73236.1"/>
    <property type="molecule type" value="Genomic_DNA"/>
</dbReference>
<dbReference type="eggNOG" id="ENOG502SV5I">
    <property type="taxonomic scope" value="Eukaryota"/>
</dbReference>
<feature type="compositionally biased region" description="Basic and acidic residues" evidence="1">
    <location>
        <begin position="92"/>
        <end position="101"/>
    </location>
</feature>